<evidence type="ECO:0000313" key="5">
    <source>
        <dbReference type="EnsemblMetazoa" id="ISCW000459-PA"/>
    </source>
</evidence>
<evidence type="ECO:0007829" key="7">
    <source>
        <dbReference type="PeptideAtlas" id="B7P6E2"/>
    </source>
</evidence>
<dbReference type="HOGENOM" id="CLU_1888032_0_0_1"/>
<dbReference type="Gene3D" id="2.130.10.10">
    <property type="entry name" value="YVTN repeat-like/Quinoprotein amine dehydrogenase"/>
    <property type="match status" value="1"/>
</dbReference>
<reference evidence="4 6" key="1">
    <citation type="submission" date="2008-03" db="EMBL/GenBank/DDBJ databases">
        <title>Annotation of Ixodes scapularis.</title>
        <authorList>
            <consortium name="Ixodes scapularis Genome Project Consortium"/>
            <person name="Caler E."/>
            <person name="Hannick L.I."/>
            <person name="Bidwell S."/>
            <person name="Joardar V."/>
            <person name="Thiagarajan M."/>
            <person name="Amedeo P."/>
            <person name="Galinsky K.J."/>
            <person name="Schobel S."/>
            <person name="Inman J."/>
            <person name="Hostetler J."/>
            <person name="Miller J."/>
            <person name="Hammond M."/>
            <person name="Megy K."/>
            <person name="Lawson D."/>
            <person name="Kodira C."/>
            <person name="Sutton G."/>
            <person name="Meyer J."/>
            <person name="Hill C.A."/>
            <person name="Birren B."/>
            <person name="Nene V."/>
            <person name="Collins F."/>
            <person name="Alarcon-Chaidez F."/>
            <person name="Wikel S."/>
            <person name="Strausberg R."/>
        </authorList>
    </citation>
    <scope>NUCLEOTIDE SEQUENCE [LARGE SCALE GENOMIC DNA]</scope>
    <source>
        <strain evidence="6">Wikel</strain>
        <strain evidence="4">Wikel colony</strain>
    </source>
</reference>
<sequence>MLTKFETKSARVKGLSFHPKRPWILASLHNGVIQLWDYRMCTLLDKFDEHDGPVRGICFHNQQPLFVSGGDDYQIKVVIKNMKNEVNKKVQTPSCDEIFYAGTGMLLLRDSDGLVLFDVTQGRYVCCSRHVHVAN</sequence>
<dbReference type="Proteomes" id="UP000001555">
    <property type="component" value="Unassembled WGS sequence"/>
</dbReference>
<protein>
    <submittedName>
        <fullName evidence="4 5">Coatomer alpha subunit, putative</fullName>
    </submittedName>
</protein>
<dbReference type="InterPro" id="IPR001680">
    <property type="entry name" value="WD40_rpt"/>
</dbReference>
<dbReference type="Pfam" id="PF00400">
    <property type="entry name" value="WD40"/>
    <property type="match status" value="2"/>
</dbReference>
<dbReference type="InterPro" id="IPR036322">
    <property type="entry name" value="WD40_repeat_dom_sf"/>
</dbReference>
<dbReference type="InterPro" id="IPR015943">
    <property type="entry name" value="WD40/YVTN_repeat-like_dom_sf"/>
</dbReference>
<dbReference type="AlphaFoldDB" id="B7P6E2"/>
<dbReference type="STRING" id="6945.B7P6E2"/>
<organism>
    <name type="scientific">Ixodes scapularis</name>
    <name type="common">Black-legged tick</name>
    <name type="synonym">Deer tick</name>
    <dbReference type="NCBI Taxonomy" id="6945"/>
    <lineage>
        <taxon>Eukaryota</taxon>
        <taxon>Metazoa</taxon>
        <taxon>Ecdysozoa</taxon>
        <taxon>Arthropoda</taxon>
        <taxon>Chelicerata</taxon>
        <taxon>Arachnida</taxon>
        <taxon>Acari</taxon>
        <taxon>Parasitiformes</taxon>
        <taxon>Ixodida</taxon>
        <taxon>Ixodoidea</taxon>
        <taxon>Ixodidae</taxon>
        <taxon>Ixodinae</taxon>
        <taxon>Ixodes</taxon>
    </lineage>
</organism>
<dbReference type="PANTHER" id="PTHR19876">
    <property type="entry name" value="COATOMER"/>
    <property type="match status" value="1"/>
</dbReference>
<dbReference type="VEuPathDB" id="VectorBase:ISCP_032746"/>
<dbReference type="SMART" id="SM00320">
    <property type="entry name" value="WD40"/>
    <property type="match status" value="2"/>
</dbReference>
<keyword evidence="6" id="KW-1185">Reference proteome</keyword>
<keyword evidence="3" id="KW-0677">Repeat</keyword>
<dbReference type="GO" id="GO:0030663">
    <property type="term" value="C:COPI-coated vesicle membrane"/>
    <property type="evidence" value="ECO:0007669"/>
    <property type="project" value="UniProtKB-SubCell"/>
</dbReference>
<dbReference type="PANTHER" id="PTHR19876:SF1">
    <property type="entry name" value="COATOMER SUBUNIT ALPHA"/>
    <property type="match status" value="1"/>
</dbReference>
<evidence type="ECO:0000256" key="3">
    <source>
        <dbReference type="ARBA" id="ARBA00022737"/>
    </source>
</evidence>
<dbReference type="SUPFAM" id="SSF50978">
    <property type="entry name" value="WD40 repeat-like"/>
    <property type="match status" value="1"/>
</dbReference>
<evidence type="ECO:0000313" key="6">
    <source>
        <dbReference type="Proteomes" id="UP000001555"/>
    </source>
</evidence>
<dbReference type="EMBL" id="ABJB010385626">
    <property type="status" value="NOT_ANNOTATED_CDS"/>
    <property type="molecule type" value="Genomic_DNA"/>
</dbReference>
<dbReference type="InParanoid" id="B7P6E2"/>
<dbReference type="InterPro" id="IPR050844">
    <property type="entry name" value="Coatomer_complex_subunit"/>
</dbReference>
<keyword evidence="2" id="KW-0853">WD repeat</keyword>
<dbReference type="VEuPathDB" id="VectorBase:ISCW000459"/>
<evidence type="ECO:0000256" key="2">
    <source>
        <dbReference type="ARBA" id="ARBA00022574"/>
    </source>
</evidence>
<dbReference type="EnsemblMetazoa" id="ISCW000459-RA">
    <property type="protein sequence ID" value="ISCW000459-PA"/>
    <property type="gene ID" value="ISCW000459"/>
</dbReference>
<dbReference type="EMBL" id="DS644641">
    <property type="protein sequence ID" value="EEC02164.1"/>
    <property type="molecule type" value="Genomic_DNA"/>
</dbReference>
<proteinExistence type="evidence at protein level"/>
<gene>
    <name evidence="4" type="ORF">IscW_ISCW000459</name>
</gene>
<dbReference type="VEuPathDB" id="VectorBase:ISCI000459"/>
<reference evidence="5" key="2">
    <citation type="submission" date="2020-05" db="UniProtKB">
        <authorList>
            <consortium name="EnsemblMetazoa"/>
        </authorList>
    </citation>
    <scope>IDENTIFICATION</scope>
    <source>
        <strain evidence="5">wikel</strain>
    </source>
</reference>
<dbReference type="OrthoDB" id="10261470at2759"/>
<accession>B7P6E2</accession>
<dbReference type="EMBL" id="ABJB010066490">
    <property type="status" value="NOT_ANNOTATED_CDS"/>
    <property type="molecule type" value="Genomic_DNA"/>
</dbReference>
<name>B7P6E2_IXOSC</name>
<evidence type="ECO:0000256" key="1">
    <source>
        <dbReference type="ARBA" id="ARBA00004347"/>
    </source>
</evidence>
<comment type="subcellular location">
    <subcellularLocation>
        <location evidence="1">Cytoplasmic vesicle</location>
        <location evidence="1">COPI-coated vesicle membrane</location>
        <topology evidence="1">Peripheral membrane protein</topology>
        <orientation evidence="1">Cytoplasmic side</orientation>
    </subcellularLocation>
</comment>
<evidence type="ECO:0000313" key="4">
    <source>
        <dbReference type="EMBL" id="EEC02164.1"/>
    </source>
</evidence>
<keyword evidence="7" id="KW-1267">Proteomics identification</keyword>
<dbReference type="PaxDb" id="6945-B7P6E2"/>